<dbReference type="EMBL" id="CCAE010000062">
    <property type="protein sequence ID" value="CDN90023.1"/>
    <property type="molecule type" value="Genomic_DNA"/>
</dbReference>
<proteinExistence type="predicted"/>
<evidence type="ECO:0000313" key="1">
    <source>
        <dbReference type="EMBL" id="CDN90023.1"/>
    </source>
</evidence>
<accession>A0A1L1PQJ7</accession>
<reference evidence="2" key="1">
    <citation type="submission" date="2014-11" db="EMBL/GenBank/DDBJ databases">
        <title>Draft genome sequence of Hydrogenophaga intermedia S1.</title>
        <authorList>
            <person name="Gan H.M."/>
            <person name="Chew T.H."/>
            <person name="Stolz A."/>
        </authorList>
    </citation>
    <scope>NUCLEOTIDE SEQUENCE [LARGE SCALE GENOMIC DNA]</scope>
    <source>
        <strain evidence="2">S1</strain>
    </source>
</reference>
<dbReference type="Proteomes" id="UP000028878">
    <property type="component" value="Unassembled WGS sequence"/>
</dbReference>
<protein>
    <submittedName>
        <fullName evidence="1">Uncharacterized protein</fullName>
    </submittedName>
</protein>
<dbReference type="CDD" id="cd17020">
    <property type="entry name" value="T3SC_IA_ShcM-like"/>
    <property type="match status" value="1"/>
</dbReference>
<sequence>MNADELATLCHRASLELSLPDPYALGKGHTVTLDGVHIEIQHKAPRPHFLLLAEIAKFPDTQRAAVHEHLLALQLSTADHPNLRFGFHPRRHTTLVCLTSTPLRGDARPEAWLARLMRDTVQQVLDWRRELRDTTARFDCQPHADALQHAGLRA</sequence>
<dbReference type="Gene3D" id="3.30.1460.10">
    <property type="match status" value="1"/>
</dbReference>
<dbReference type="RefSeq" id="WP_009518506.1">
    <property type="nucleotide sequence ID" value="NZ_CCAE010000062.1"/>
</dbReference>
<organism evidence="1 2">
    <name type="scientific">Hydrogenophaga intermedia</name>
    <dbReference type="NCBI Taxonomy" id="65786"/>
    <lineage>
        <taxon>Bacteria</taxon>
        <taxon>Pseudomonadati</taxon>
        <taxon>Pseudomonadota</taxon>
        <taxon>Betaproteobacteria</taxon>
        <taxon>Burkholderiales</taxon>
        <taxon>Comamonadaceae</taxon>
        <taxon>Hydrogenophaga</taxon>
    </lineage>
</organism>
<keyword evidence="2" id="KW-1185">Reference proteome</keyword>
<name>A0A1L1PQJ7_HYDIT</name>
<dbReference type="AlphaFoldDB" id="A0A1L1PQJ7"/>
<evidence type="ECO:0000313" key="2">
    <source>
        <dbReference type="Proteomes" id="UP000028878"/>
    </source>
</evidence>
<gene>
    <name evidence="1" type="ORF">BN948_04464</name>
</gene>